<evidence type="ECO:0000313" key="3">
    <source>
        <dbReference type="Proteomes" id="UP000600449"/>
    </source>
</evidence>
<dbReference type="Proteomes" id="UP000600449">
    <property type="component" value="Unassembled WGS sequence"/>
</dbReference>
<dbReference type="EMBL" id="BMMF01000001">
    <property type="protein sequence ID" value="GGK18030.1"/>
    <property type="molecule type" value="Genomic_DNA"/>
</dbReference>
<reference evidence="2 3" key="1">
    <citation type="journal article" date="2014" name="Int. J. Syst. Evol. Microbiol.">
        <title>Complete genome sequence of Corynebacterium casei LMG S-19264T (=DSM 44701T), isolated from a smear-ripened cheese.</title>
        <authorList>
            <consortium name="US DOE Joint Genome Institute (JGI-PGF)"/>
            <person name="Walter F."/>
            <person name="Albersmeier A."/>
            <person name="Kalinowski J."/>
            <person name="Ruckert C."/>
        </authorList>
    </citation>
    <scope>NUCLEOTIDE SEQUENCE [LARGE SCALE GENOMIC DNA]</scope>
    <source>
        <strain evidence="2 3">CGMCC 1.9161</strain>
    </source>
</reference>
<protein>
    <submittedName>
        <fullName evidence="2">Uncharacterized protein</fullName>
    </submittedName>
</protein>
<sequence>MTFQPRMIHAFSHALVTDAPAFMPFAGRDPDDYAAYLREVVTDFETRSDAWIRQGRALREELWPSLTERRGNSDDIAALERMIEELAERQKSVKAQARAHERVWRRVIRDAAAVSRAHQDDMREINRRVRRVVERRFEERENFADFLRAARAELAGSRQDAPVFDDPAEMERYLRSALF</sequence>
<dbReference type="RefSeq" id="WP_188908327.1">
    <property type="nucleotide sequence ID" value="NZ_BMMF01000001.1"/>
</dbReference>
<proteinExistence type="predicted"/>
<evidence type="ECO:0000256" key="1">
    <source>
        <dbReference type="SAM" id="Coils"/>
    </source>
</evidence>
<gene>
    <name evidence="2" type="ORF">GCM10011322_00910</name>
</gene>
<evidence type="ECO:0000313" key="2">
    <source>
        <dbReference type="EMBL" id="GGK18030.1"/>
    </source>
</evidence>
<name>A0A917V1W6_9HYPH</name>
<keyword evidence="1" id="KW-0175">Coiled coil</keyword>
<comment type="caution">
    <text evidence="2">The sequence shown here is derived from an EMBL/GenBank/DDBJ whole genome shotgun (WGS) entry which is preliminary data.</text>
</comment>
<keyword evidence="3" id="KW-1185">Reference proteome</keyword>
<dbReference type="AlphaFoldDB" id="A0A917V1W6"/>
<feature type="coiled-coil region" evidence="1">
    <location>
        <begin position="69"/>
        <end position="103"/>
    </location>
</feature>
<accession>A0A917V1W6</accession>
<organism evidence="2 3">
    <name type="scientific">Salinarimonas ramus</name>
    <dbReference type="NCBI Taxonomy" id="690164"/>
    <lineage>
        <taxon>Bacteria</taxon>
        <taxon>Pseudomonadati</taxon>
        <taxon>Pseudomonadota</taxon>
        <taxon>Alphaproteobacteria</taxon>
        <taxon>Hyphomicrobiales</taxon>
        <taxon>Salinarimonadaceae</taxon>
        <taxon>Salinarimonas</taxon>
    </lineage>
</organism>